<evidence type="ECO:0000259" key="15">
    <source>
        <dbReference type="SMART" id="SM00475"/>
    </source>
</evidence>
<keyword evidence="7" id="KW-0227">DNA damage</keyword>
<dbReference type="CDD" id="cd08637">
    <property type="entry name" value="DNA_pol_A_pol_I_C"/>
    <property type="match status" value="1"/>
</dbReference>
<evidence type="ECO:0000259" key="16">
    <source>
        <dbReference type="SMART" id="SM00482"/>
    </source>
</evidence>
<proteinExistence type="inferred from homology"/>
<keyword evidence="9" id="KW-0269">Exonuclease</keyword>
<evidence type="ECO:0000256" key="1">
    <source>
        <dbReference type="ARBA" id="ARBA00007705"/>
    </source>
</evidence>
<dbReference type="EC" id="2.7.7.7" evidence="2"/>
<dbReference type="InterPro" id="IPR002298">
    <property type="entry name" value="DNA_polymerase_A"/>
</dbReference>
<evidence type="ECO:0000256" key="13">
    <source>
        <dbReference type="ARBA" id="ARBA00049244"/>
    </source>
</evidence>
<dbReference type="InterPro" id="IPR008918">
    <property type="entry name" value="HhH2"/>
</dbReference>
<keyword evidence="10" id="KW-0239">DNA-directed DNA polymerase</keyword>
<evidence type="ECO:0000256" key="14">
    <source>
        <dbReference type="SAM" id="MobiDB-lite"/>
    </source>
</evidence>
<dbReference type="CDD" id="cd06140">
    <property type="entry name" value="DNA_polA_I_Bacillus_like_exo"/>
    <property type="match status" value="1"/>
</dbReference>
<dbReference type="GO" id="GO:0006261">
    <property type="term" value="P:DNA-templated DNA replication"/>
    <property type="evidence" value="ECO:0007669"/>
    <property type="project" value="InterPro"/>
</dbReference>
<gene>
    <name evidence="17" type="ORF">UFOPK1561_00048</name>
    <name evidence="18" type="ORF">UFOPK2165_00031</name>
</gene>
<dbReference type="SMART" id="SM00475">
    <property type="entry name" value="53EXOc"/>
    <property type="match status" value="1"/>
</dbReference>
<evidence type="ECO:0000256" key="10">
    <source>
        <dbReference type="ARBA" id="ARBA00022932"/>
    </source>
</evidence>
<feature type="region of interest" description="Disordered" evidence="14">
    <location>
        <begin position="299"/>
        <end position="320"/>
    </location>
</feature>
<dbReference type="Gene3D" id="1.10.150.20">
    <property type="entry name" value="5' to 3' exonuclease, C-terminal subdomain"/>
    <property type="match status" value="2"/>
</dbReference>
<dbReference type="PANTHER" id="PTHR10133:SF27">
    <property type="entry name" value="DNA POLYMERASE NU"/>
    <property type="match status" value="1"/>
</dbReference>
<dbReference type="SMART" id="SM00482">
    <property type="entry name" value="POLAc"/>
    <property type="match status" value="1"/>
</dbReference>
<dbReference type="SMART" id="SM00279">
    <property type="entry name" value="HhH2"/>
    <property type="match status" value="1"/>
</dbReference>
<dbReference type="Gene3D" id="1.20.1060.10">
    <property type="entry name" value="Taq DNA Polymerase, Chain T, domain 4"/>
    <property type="match status" value="1"/>
</dbReference>
<dbReference type="Pfam" id="PF02739">
    <property type="entry name" value="5_3_exonuc_N"/>
    <property type="match status" value="1"/>
</dbReference>
<dbReference type="AlphaFoldDB" id="A0A6J6C9R3"/>
<dbReference type="InterPro" id="IPR036397">
    <property type="entry name" value="RNaseH_sf"/>
</dbReference>
<evidence type="ECO:0000256" key="12">
    <source>
        <dbReference type="ARBA" id="ARBA00023204"/>
    </source>
</evidence>
<comment type="similarity">
    <text evidence="1">Belongs to the DNA polymerase type-A family.</text>
</comment>
<dbReference type="InterPro" id="IPR018320">
    <property type="entry name" value="DNA_polymerase_1"/>
</dbReference>
<dbReference type="InterPro" id="IPR020045">
    <property type="entry name" value="DNA_polI_H3TH"/>
</dbReference>
<dbReference type="Gene3D" id="3.40.50.1010">
    <property type="entry name" value="5'-nuclease"/>
    <property type="match status" value="1"/>
</dbReference>
<dbReference type="GO" id="GO:0006302">
    <property type="term" value="P:double-strand break repair"/>
    <property type="evidence" value="ECO:0007669"/>
    <property type="project" value="TreeGrafter"/>
</dbReference>
<dbReference type="NCBIfam" id="TIGR00593">
    <property type="entry name" value="pola"/>
    <property type="match status" value="1"/>
</dbReference>
<organism evidence="17">
    <name type="scientific">freshwater metagenome</name>
    <dbReference type="NCBI Taxonomy" id="449393"/>
    <lineage>
        <taxon>unclassified sequences</taxon>
        <taxon>metagenomes</taxon>
        <taxon>ecological metagenomes</taxon>
    </lineage>
</organism>
<comment type="catalytic activity">
    <reaction evidence="13">
        <text>DNA(n) + a 2'-deoxyribonucleoside 5'-triphosphate = DNA(n+1) + diphosphate</text>
        <dbReference type="Rhea" id="RHEA:22508"/>
        <dbReference type="Rhea" id="RHEA-COMP:17339"/>
        <dbReference type="Rhea" id="RHEA-COMP:17340"/>
        <dbReference type="ChEBI" id="CHEBI:33019"/>
        <dbReference type="ChEBI" id="CHEBI:61560"/>
        <dbReference type="ChEBI" id="CHEBI:173112"/>
        <dbReference type="EC" id="2.7.7.7"/>
    </reaction>
</comment>
<dbReference type="InterPro" id="IPR019760">
    <property type="entry name" value="DNA-dir_DNA_pol_A_CS"/>
</dbReference>
<dbReference type="FunFam" id="1.10.150.20:FF:000003">
    <property type="entry name" value="DNA polymerase I"/>
    <property type="match status" value="1"/>
</dbReference>
<evidence type="ECO:0000256" key="9">
    <source>
        <dbReference type="ARBA" id="ARBA00022839"/>
    </source>
</evidence>
<feature type="domain" description="DNA-directed DNA polymerase family A palm" evidence="16">
    <location>
        <begin position="652"/>
        <end position="859"/>
    </location>
</feature>
<keyword evidence="3" id="KW-0808">Transferase</keyword>
<keyword evidence="5" id="KW-0235">DNA replication</keyword>
<dbReference type="SUPFAM" id="SSF47807">
    <property type="entry name" value="5' to 3' exonuclease, C-terminal subdomain"/>
    <property type="match status" value="1"/>
</dbReference>
<evidence type="ECO:0000256" key="2">
    <source>
        <dbReference type="ARBA" id="ARBA00012417"/>
    </source>
</evidence>
<accession>A0A6J6C9R3</accession>
<evidence type="ECO:0000256" key="7">
    <source>
        <dbReference type="ARBA" id="ARBA00022763"/>
    </source>
</evidence>
<dbReference type="Gene3D" id="3.30.420.10">
    <property type="entry name" value="Ribonuclease H-like superfamily/Ribonuclease H"/>
    <property type="match status" value="1"/>
</dbReference>
<dbReference type="Pfam" id="PF00476">
    <property type="entry name" value="DNA_pol_A"/>
    <property type="match status" value="1"/>
</dbReference>
<dbReference type="GO" id="GO:0003677">
    <property type="term" value="F:DNA binding"/>
    <property type="evidence" value="ECO:0007669"/>
    <property type="project" value="UniProtKB-KW"/>
</dbReference>
<evidence type="ECO:0000256" key="8">
    <source>
        <dbReference type="ARBA" id="ARBA00022801"/>
    </source>
</evidence>
<keyword evidence="11" id="KW-0238">DNA-binding</keyword>
<evidence type="ECO:0000256" key="6">
    <source>
        <dbReference type="ARBA" id="ARBA00022722"/>
    </source>
</evidence>
<evidence type="ECO:0000313" key="18">
    <source>
        <dbReference type="EMBL" id="CAB4637183.1"/>
    </source>
</evidence>
<dbReference type="CDD" id="cd09898">
    <property type="entry name" value="H3TH_53EXO"/>
    <property type="match status" value="1"/>
</dbReference>
<dbReference type="InterPro" id="IPR002421">
    <property type="entry name" value="5-3_exonuclease"/>
</dbReference>
<evidence type="ECO:0000256" key="11">
    <source>
        <dbReference type="ARBA" id="ARBA00023125"/>
    </source>
</evidence>
<dbReference type="InterPro" id="IPR036279">
    <property type="entry name" value="5-3_exonuclease_C_sf"/>
</dbReference>
<dbReference type="FunFam" id="3.40.50.1010:FF:000001">
    <property type="entry name" value="DNA polymerase I"/>
    <property type="match status" value="1"/>
</dbReference>
<dbReference type="EMBL" id="CAEZSZ010000002">
    <property type="protein sequence ID" value="CAB4547825.1"/>
    <property type="molecule type" value="Genomic_DNA"/>
</dbReference>
<keyword evidence="6" id="KW-0540">Nuclease</keyword>
<evidence type="ECO:0000256" key="3">
    <source>
        <dbReference type="ARBA" id="ARBA00022679"/>
    </source>
</evidence>
<dbReference type="Pfam" id="PF22619">
    <property type="entry name" value="DNA_polI_exo1"/>
    <property type="match status" value="1"/>
</dbReference>
<evidence type="ECO:0000256" key="5">
    <source>
        <dbReference type="ARBA" id="ARBA00022705"/>
    </source>
</evidence>
<dbReference type="NCBIfam" id="NF004397">
    <property type="entry name" value="PRK05755.1"/>
    <property type="match status" value="1"/>
</dbReference>
<keyword evidence="4" id="KW-0548">Nucleotidyltransferase</keyword>
<feature type="domain" description="5'-3' exonuclease" evidence="15">
    <location>
        <begin position="5"/>
        <end position="267"/>
    </location>
</feature>
<dbReference type="SUPFAM" id="SSF56672">
    <property type="entry name" value="DNA/RNA polymerases"/>
    <property type="match status" value="1"/>
</dbReference>
<keyword evidence="8" id="KW-0378">Hydrolase</keyword>
<dbReference type="InterPro" id="IPR043502">
    <property type="entry name" value="DNA/RNA_pol_sf"/>
</dbReference>
<dbReference type="EMBL" id="CAEZWA010000002">
    <property type="protein sequence ID" value="CAB4637183.1"/>
    <property type="molecule type" value="Genomic_DNA"/>
</dbReference>
<dbReference type="PRINTS" id="PR00868">
    <property type="entry name" value="DNAPOLI"/>
</dbReference>
<dbReference type="CDD" id="cd09859">
    <property type="entry name" value="PIN_53EXO"/>
    <property type="match status" value="1"/>
</dbReference>
<dbReference type="InterPro" id="IPR029060">
    <property type="entry name" value="PIN-like_dom_sf"/>
</dbReference>
<dbReference type="FunFam" id="1.10.150.20:FF:000002">
    <property type="entry name" value="DNA polymerase I"/>
    <property type="match status" value="1"/>
</dbReference>
<dbReference type="SUPFAM" id="SSF53098">
    <property type="entry name" value="Ribonuclease H-like"/>
    <property type="match status" value="1"/>
</dbReference>
<protein>
    <recommendedName>
        <fullName evidence="2">DNA-directed DNA polymerase</fullName>
        <ecNumber evidence="2">2.7.7.7</ecNumber>
    </recommendedName>
</protein>
<dbReference type="InterPro" id="IPR012337">
    <property type="entry name" value="RNaseH-like_sf"/>
</dbReference>
<dbReference type="Gene3D" id="3.30.70.370">
    <property type="match status" value="1"/>
</dbReference>
<reference evidence="17" key="1">
    <citation type="submission" date="2020-05" db="EMBL/GenBank/DDBJ databases">
        <authorList>
            <person name="Chiriac C."/>
            <person name="Salcher M."/>
            <person name="Ghai R."/>
            <person name="Kavagutti S V."/>
        </authorList>
    </citation>
    <scope>NUCLEOTIDE SEQUENCE</scope>
</reference>
<dbReference type="PANTHER" id="PTHR10133">
    <property type="entry name" value="DNA POLYMERASE I"/>
    <property type="match status" value="1"/>
</dbReference>
<dbReference type="PROSITE" id="PS00447">
    <property type="entry name" value="DNA_POLYMERASE_A"/>
    <property type="match status" value="1"/>
</dbReference>
<dbReference type="Pfam" id="PF01367">
    <property type="entry name" value="5_3_exonuc"/>
    <property type="match status" value="1"/>
</dbReference>
<evidence type="ECO:0000313" key="17">
    <source>
        <dbReference type="EMBL" id="CAB4547825.1"/>
    </source>
</evidence>
<dbReference type="GO" id="GO:0008409">
    <property type="term" value="F:5'-3' exonuclease activity"/>
    <property type="evidence" value="ECO:0007669"/>
    <property type="project" value="InterPro"/>
</dbReference>
<dbReference type="InterPro" id="IPR001098">
    <property type="entry name" value="DNA-dir_DNA_pol_A_palm_dom"/>
</dbReference>
<dbReference type="GO" id="GO:0003887">
    <property type="term" value="F:DNA-directed DNA polymerase activity"/>
    <property type="evidence" value="ECO:0007669"/>
    <property type="project" value="UniProtKB-KW"/>
</dbReference>
<name>A0A6J6C9R3_9ZZZZ</name>
<dbReference type="InterPro" id="IPR054690">
    <property type="entry name" value="DNA_polI_exonuclease"/>
</dbReference>
<sequence length="896" mass="99360">MTAAKKPTLLLVDGHSLAFRAFYALNPDNFRTSDGQHTNAVHGFISMLLNILQTENPTHLAIAFDLSRFSFRTEEYPDYKGTRGETPVEFIGQTELLQEALSAMNIKTITRENYEADDVLASLADQSAAQGYEVFVVSGDRDTFQLIGQTTTILYPVKGVMNLARMDDTAVVEKYGIHAKQYPDLAALVGETSDNLPGIPGVGPKTAAKWLQLYETLDGVLNAADQISGKVGESLREHRDLAVRNRRLNHLVRDLDFDFEIDSLKLVGVNEAAVRAVFSKLQFKTLTERVLRLRGVQEGQAKPKETAASNESESIEPEQVFGEVKVPEPEVLSSKDLQKFISGKKQAIGVAFSFSEDAVIEVGLATETQRVSWSPKSNSELKQELGAWLADAQKIKAIHQSKDVMKQLLDQDIVLLGVDYDTALLGYLLDPTQKDFSIDSLALRYLGFAVTREDPNQLIQSAEGAASLNAWLTLGLVERLHSEVAKKDQIRVYSEVEMPTNSALAQMEHYGIAIDVKKLDDLFERLSGEVNSVAKKAFKIIGHEINLASPKQLQTVLFDELGMTGTKALKTGFSTNAAALRELYEQNEHPFLALLLEHREVTKIRQIVETLLKAVASDGRIHTNYVQTGTSTGRLSSENPNLQNIPIRSERGREIRDAFVVGEGFETLLSADYSQIEMRIMAHLSEDAGVIEAFRTGEDLHRFVGARLFGVAPADVTSDMRSTVKAMSYGLVYGLSEYGLAKQLRISNSEAKQLMADYFSRFGGVRKYLAEVVEEAKAKGFTQTIFGRRRPFEDLNSRVFQIRENARRAALNAPIQGTAADIMKLAMTSIHQEIQALGLKSRMLLQVHDELVFEVYKGELEQLKAMVVEKMSKVVELSVPLEVQLGVGPSWDQAGH</sequence>
<evidence type="ECO:0000256" key="4">
    <source>
        <dbReference type="ARBA" id="ARBA00022695"/>
    </source>
</evidence>
<keyword evidence="12" id="KW-0234">DNA repair</keyword>
<dbReference type="InterPro" id="IPR020046">
    <property type="entry name" value="5-3_exonucl_a-hlix_arch_N"/>
</dbReference>
<dbReference type="SUPFAM" id="SSF88723">
    <property type="entry name" value="PIN domain-like"/>
    <property type="match status" value="1"/>
</dbReference>